<gene>
    <name evidence="2" type="ORF">ACG02S_15690</name>
</gene>
<feature type="domain" description="ABM" evidence="1">
    <location>
        <begin position="2"/>
        <end position="88"/>
    </location>
</feature>
<proteinExistence type="predicted"/>
<dbReference type="PROSITE" id="PS51725">
    <property type="entry name" value="ABM"/>
    <property type="match status" value="1"/>
</dbReference>
<dbReference type="Proteomes" id="UP001606300">
    <property type="component" value="Unassembled WGS sequence"/>
</dbReference>
<sequence>MYGLMGSLKAAEGRRPELIQLLLAESGDMPGCLSYVVAEDPADELTVWVTEVWKDAAAHKASLQLPGVKAVIARARPLIANFGEYRETRPVGGHGLAD</sequence>
<protein>
    <submittedName>
        <fullName evidence="2">Quinol monooxygenase</fullName>
        <ecNumber evidence="2">1.-.-.-</ecNumber>
    </submittedName>
</protein>
<keyword evidence="2" id="KW-0503">Monooxygenase</keyword>
<evidence type="ECO:0000313" key="2">
    <source>
        <dbReference type="EMBL" id="MFG6415340.1"/>
    </source>
</evidence>
<evidence type="ECO:0000313" key="3">
    <source>
        <dbReference type="Proteomes" id="UP001606300"/>
    </source>
</evidence>
<organism evidence="2 3">
    <name type="scientific">Pelomonas dachongensis</name>
    <dbReference type="NCBI Taxonomy" id="3299029"/>
    <lineage>
        <taxon>Bacteria</taxon>
        <taxon>Pseudomonadati</taxon>
        <taxon>Pseudomonadota</taxon>
        <taxon>Betaproteobacteria</taxon>
        <taxon>Burkholderiales</taxon>
        <taxon>Sphaerotilaceae</taxon>
        <taxon>Roseateles</taxon>
    </lineage>
</organism>
<dbReference type="EMBL" id="JBIGHY010000005">
    <property type="protein sequence ID" value="MFG6415340.1"/>
    <property type="molecule type" value="Genomic_DNA"/>
</dbReference>
<dbReference type="InterPro" id="IPR007138">
    <property type="entry name" value="ABM_dom"/>
</dbReference>
<name>A0ABW7ESU4_9BURK</name>
<dbReference type="RefSeq" id="WP_394471407.1">
    <property type="nucleotide sequence ID" value="NZ_JBIGHY010000005.1"/>
</dbReference>
<keyword evidence="2" id="KW-0560">Oxidoreductase</keyword>
<dbReference type="Gene3D" id="3.30.70.100">
    <property type="match status" value="1"/>
</dbReference>
<reference evidence="2 3" key="1">
    <citation type="submission" date="2024-09" db="EMBL/GenBank/DDBJ databases">
        <title>Novel species of the genus Pelomonas and Roseateles isolated from streams.</title>
        <authorList>
            <person name="Lu H."/>
        </authorList>
    </citation>
    <scope>NUCLEOTIDE SEQUENCE [LARGE SCALE GENOMIC DNA]</scope>
    <source>
        <strain evidence="2 3">DC23W</strain>
    </source>
</reference>
<accession>A0ABW7ESU4</accession>
<dbReference type="InterPro" id="IPR011008">
    <property type="entry name" value="Dimeric_a/b-barrel"/>
</dbReference>
<keyword evidence="3" id="KW-1185">Reference proteome</keyword>
<evidence type="ECO:0000259" key="1">
    <source>
        <dbReference type="PROSITE" id="PS51725"/>
    </source>
</evidence>
<dbReference type="SUPFAM" id="SSF54909">
    <property type="entry name" value="Dimeric alpha+beta barrel"/>
    <property type="match status" value="1"/>
</dbReference>
<dbReference type="Pfam" id="PF03992">
    <property type="entry name" value="ABM"/>
    <property type="match status" value="1"/>
</dbReference>
<dbReference type="GO" id="GO:0004497">
    <property type="term" value="F:monooxygenase activity"/>
    <property type="evidence" value="ECO:0007669"/>
    <property type="project" value="UniProtKB-KW"/>
</dbReference>
<dbReference type="EC" id="1.-.-.-" evidence="2"/>
<comment type="caution">
    <text evidence="2">The sequence shown here is derived from an EMBL/GenBank/DDBJ whole genome shotgun (WGS) entry which is preliminary data.</text>
</comment>